<evidence type="ECO:0000256" key="2">
    <source>
        <dbReference type="ARBA" id="ARBA00022614"/>
    </source>
</evidence>
<dbReference type="RefSeq" id="XP_003057777.1">
    <property type="nucleotide sequence ID" value="XM_003057731.1"/>
</dbReference>
<feature type="compositionally biased region" description="Basic and acidic residues" evidence="4">
    <location>
        <begin position="177"/>
        <end position="205"/>
    </location>
</feature>
<dbReference type="InterPro" id="IPR050216">
    <property type="entry name" value="LRR_domain-containing"/>
</dbReference>
<dbReference type="GeneID" id="9683583"/>
<feature type="region of interest" description="Disordered" evidence="4">
    <location>
        <begin position="653"/>
        <end position="686"/>
    </location>
</feature>
<organism evidence="7">
    <name type="scientific">Micromonas pusilla (strain CCMP1545)</name>
    <name type="common">Picoplanktonic green alga</name>
    <dbReference type="NCBI Taxonomy" id="564608"/>
    <lineage>
        <taxon>Eukaryota</taxon>
        <taxon>Viridiplantae</taxon>
        <taxon>Chlorophyta</taxon>
        <taxon>Mamiellophyceae</taxon>
        <taxon>Mamiellales</taxon>
        <taxon>Mamiellaceae</taxon>
        <taxon>Micromonas</taxon>
    </lineage>
</organism>
<evidence type="ECO:0000256" key="4">
    <source>
        <dbReference type="SAM" id="MobiDB-lite"/>
    </source>
</evidence>
<dbReference type="SMART" id="SM00369">
    <property type="entry name" value="LRR_TYP"/>
    <property type="match status" value="7"/>
</dbReference>
<dbReference type="EMBL" id="GG663738">
    <property type="protein sequence ID" value="EEH57728.1"/>
    <property type="molecule type" value="Genomic_DNA"/>
</dbReference>
<feature type="region of interest" description="Disordered" evidence="4">
    <location>
        <begin position="1"/>
        <end position="70"/>
    </location>
</feature>
<dbReference type="Pfam" id="PF13855">
    <property type="entry name" value="LRR_8"/>
    <property type="match status" value="1"/>
</dbReference>
<dbReference type="InterPro" id="IPR000595">
    <property type="entry name" value="cNMP-bd_dom"/>
</dbReference>
<keyword evidence="3" id="KW-0677">Repeat</keyword>
<dbReference type="SMART" id="SM00364">
    <property type="entry name" value="LRR_BAC"/>
    <property type="match status" value="6"/>
</dbReference>
<keyword evidence="7" id="KW-1185">Reference proteome</keyword>
<dbReference type="Gene3D" id="2.60.120.10">
    <property type="entry name" value="Jelly Rolls"/>
    <property type="match status" value="2"/>
</dbReference>
<accession>C1MQL0</accession>
<comment type="subcellular location">
    <subcellularLocation>
        <location evidence="1">Cytoplasm</location>
        <location evidence="1">Cytoskeleton</location>
        <location evidence="1">Cilium axoneme</location>
    </subcellularLocation>
</comment>
<feature type="compositionally biased region" description="Pro residues" evidence="4">
    <location>
        <begin position="10"/>
        <end position="19"/>
    </location>
</feature>
<dbReference type="InterPro" id="IPR014710">
    <property type="entry name" value="RmlC-like_jellyroll"/>
</dbReference>
<evidence type="ECO:0000313" key="7">
    <source>
        <dbReference type="Proteomes" id="UP000001876"/>
    </source>
</evidence>
<dbReference type="GO" id="GO:0005930">
    <property type="term" value="C:axoneme"/>
    <property type="evidence" value="ECO:0007669"/>
    <property type="project" value="UniProtKB-SubCell"/>
</dbReference>
<dbReference type="Proteomes" id="UP000001876">
    <property type="component" value="Unassembled WGS sequence"/>
</dbReference>
<dbReference type="PROSITE" id="PS50042">
    <property type="entry name" value="CNMP_BINDING_3"/>
    <property type="match status" value="1"/>
</dbReference>
<dbReference type="SUPFAM" id="SSF52058">
    <property type="entry name" value="L domain-like"/>
    <property type="match status" value="1"/>
</dbReference>
<dbReference type="SUPFAM" id="SSF51206">
    <property type="entry name" value="cAMP-binding domain-like"/>
    <property type="match status" value="1"/>
</dbReference>
<feature type="domain" description="Cyclic nucleotide-binding" evidence="5">
    <location>
        <begin position="1181"/>
        <end position="1226"/>
    </location>
</feature>
<protein>
    <submittedName>
        <fullName evidence="6">Predicted protein</fullName>
    </submittedName>
</protein>
<dbReference type="STRING" id="564608.C1MQL0"/>
<evidence type="ECO:0000256" key="1">
    <source>
        <dbReference type="ARBA" id="ARBA00004430"/>
    </source>
</evidence>
<feature type="compositionally biased region" description="Basic and acidic residues" evidence="4">
    <location>
        <begin position="53"/>
        <end position="63"/>
    </location>
</feature>
<dbReference type="InterPro" id="IPR018490">
    <property type="entry name" value="cNMP-bd_dom_sf"/>
</dbReference>
<dbReference type="Gene3D" id="3.80.10.10">
    <property type="entry name" value="Ribonuclease Inhibitor"/>
    <property type="match status" value="1"/>
</dbReference>
<feature type="region of interest" description="Disordered" evidence="4">
    <location>
        <begin position="177"/>
        <end position="221"/>
    </location>
</feature>
<evidence type="ECO:0000256" key="3">
    <source>
        <dbReference type="ARBA" id="ARBA00022737"/>
    </source>
</evidence>
<proteinExistence type="predicted"/>
<reference evidence="6 7" key="1">
    <citation type="journal article" date="2009" name="Science">
        <title>Green evolution and dynamic adaptations revealed by genomes of the marine picoeukaryotes Micromonas.</title>
        <authorList>
            <person name="Worden A.Z."/>
            <person name="Lee J.H."/>
            <person name="Mock T."/>
            <person name="Rouze P."/>
            <person name="Simmons M.P."/>
            <person name="Aerts A.L."/>
            <person name="Allen A.E."/>
            <person name="Cuvelier M.L."/>
            <person name="Derelle E."/>
            <person name="Everett M.V."/>
            <person name="Foulon E."/>
            <person name="Grimwood J."/>
            <person name="Gundlach H."/>
            <person name="Henrissat B."/>
            <person name="Napoli C."/>
            <person name="McDonald S.M."/>
            <person name="Parker M.S."/>
            <person name="Rombauts S."/>
            <person name="Salamov A."/>
            <person name="Von Dassow P."/>
            <person name="Badger J.H."/>
            <person name="Coutinho P.M."/>
            <person name="Demir E."/>
            <person name="Dubchak I."/>
            <person name="Gentemann C."/>
            <person name="Eikrem W."/>
            <person name="Gready J.E."/>
            <person name="John U."/>
            <person name="Lanier W."/>
            <person name="Lindquist E.A."/>
            <person name="Lucas S."/>
            <person name="Mayer K.F."/>
            <person name="Moreau H."/>
            <person name="Not F."/>
            <person name="Otillar R."/>
            <person name="Panaud O."/>
            <person name="Pangilinan J."/>
            <person name="Paulsen I."/>
            <person name="Piegu B."/>
            <person name="Poliakov A."/>
            <person name="Robbens S."/>
            <person name="Schmutz J."/>
            <person name="Toulza E."/>
            <person name="Wyss T."/>
            <person name="Zelensky A."/>
            <person name="Zhou K."/>
            <person name="Armbrust E.V."/>
            <person name="Bhattacharya D."/>
            <person name="Goodenough U.W."/>
            <person name="Van de Peer Y."/>
            <person name="Grigoriev I.V."/>
        </authorList>
    </citation>
    <scope>NUCLEOTIDE SEQUENCE [LARGE SCALE GENOMIC DNA]</scope>
    <source>
        <strain evidence="6 7">CCMP1545</strain>
    </source>
</reference>
<dbReference type="InterPro" id="IPR003591">
    <property type="entry name" value="Leu-rich_rpt_typical-subtyp"/>
</dbReference>
<dbReference type="OrthoDB" id="2187496at2759"/>
<gene>
    <name evidence="6" type="ORF">MICPUCDRAFT_57330</name>
</gene>
<dbReference type="KEGG" id="mpp:MICPUCDRAFT_57330"/>
<evidence type="ECO:0000259" key="5">
    <source>
        <dbReference type="PROSITE" id="PS50042"/>
    </source>
</evidence>
<dbReference type="CDD" id="cd00038">
    <property type="entry name" value="CAP_ED"/>
    <property type="match status" value="1"/>
</dbReference>
<dbReference type="InterPro" id="IPR032675">
    <property type="entry name" value="LRR_dom_sf"/>
</dbReference>
<feature type="compositionally biased region" description="Basic and acidic residues" evidence="4">
    <location>
        <begin position="22"/>
        <end position="33"/>
    </location>
</feature>
<sequence length="1298" mass="138112">MSDYRRWQRPEPPSAPVAPAPTRREEPRDDGAPAERFPAYLPYVHVASPRSRRREENRPPRAADDDDARAETMRLAVRARKERMMRVAREDQRRSTYRALTTRAPLSDLTYMAPPNPPSRAVADDLAAVATTAAAAAAAGVERARFAAAATSASARYDALGLSDTSLARVARAWDERRAAEEEATDDAARRTREEEASGGARDDETATAAATRDPRAADDADAEAAAAAKADAPSSLVEDTARDFELEVEMRAMPYDRRMGPGHGAVAREFERRRLRRERDAAATRCELCDAREPHGAARCAFTLGLVRGAGGERAGGTSLARKLHDARGDAISEIWSRADEDCGFRSREALTSLKLDGKGIDIVPRFGEAGALPNIAELSMCKNSIKRLPAKLDRFLPNLARLRVSRNALEGALSDAVGRLTKLTTLELDGNDLTALPRDLSGLVSLVELNVSKNKLSAFPPSIGKCASLRVVNANDNALTSLPSEFFTGCVALEEFWCRGNRLEALPDALADAAALRKLDVGANALASFPDVAMLQRLEALWASNNALTAPPPGLPGCVSLRLLCLDGNRMRTFGTAAHGIDLCESLRAISARDNGMRTLGREMCRSDELAGSLKELDLRGNELRRLPAAVGRLRALFSCRVFDERDARRGGRERGARDGVGGRFPSPSRIARTRDDDDGDGGGGDYLAADARRLFETLSLPDALDYLEQLDVELEECRDWAPGARERPLADGGARRRRASFGDVSELASAAAATAAASLAKRRGASASASASAKTKIFGPAVVPRGPKPTTRDVRKGEELARAMETLRRAPIFDALDDGEISLLVNNGFATRAYAPGAAIESSWGDERDDDGGVVDWRDACRMLIVTRGTVEVSPRRDASRRKGGGSRSLAARVRRAGDVAAHGVSCGGDARETRFARVGGAVGAMSMLTGAPEPADRRAGSGEPLEVVVLTARAMDFALVNSRRARDVVARAISLAKLVDASASADVDAVVRSIGERAVARVTARLAASMDAHFGRRATAAGIGDSSVAAHRDGATLWALARTIIACDRWARALSRVDVFRSLTFAERRVALRAGRPTVKRYVLGRRVYAEGDAARGGGGDDDDDDASSCLFVLLSGSLSVYADTAPTPPLDVVNRARRDVLLESSRLSYAGGKTTLGSRSKAPSPRAPAAPARVKIGTISPGGVFGEETALAGKPRAYTVVCAEEDATALAIPSRAFVEVVRARPSLADVFARLTAWRRAEVEAEATAAAAAAAAAAEGGAARKRVSVTVTPPSVAEIVALGDRVAAFAGLRG</sequence>
<dbReference type="InterPro" id="IPR001611">
    <property type="entry name" value="Leu-rich_rpt"/>
</dbReference>
<name>C1MQL0_MICPC</name>
<dbReference type="PANTHER" id="PTHR48051:SF1">
    <property type="entry name" value="RAS SUPPRESSOR PROTEIN 1"/>
    <property type="match status" value="1"/>
</dbReference>
<dbReference type="PANTHER" id="PTHR48051">
    <property type="match status" value="1"/>
</dbReference>
<evidence type="ECO:0000313" key="6">
    <source>
        <dbReference type="EMBL" id="EEH57728.1"/>
    </source>
</evidence>
<keyword evidence="2" id="KW-0433">Leucine-rich repeat</keyword>
<dbReference type="eggNOG" id="KOG0619">
    <property type="taxonomic scope" value="Eukaryota"/>
</dbReference>